<evidence type="ECO:0000313" key="3">
    <source>
        <dbReference type="Proteomes" id="UP001217417"/>
    </source>
</evidence>
<proteinExistence type="predicted"/>
<dbReference type="AlphaFoldDB" id="A0AAD7QMX7"/>
<feature type="compositionally biased region" description="Basic residues" evidence="1">
    <location>
        <begin position="37"/>
        <end position="49"/>
    </location>
</feature>
<dbReference type="PANTHER" id="PTHR38116:SF9">
    <property type="entry name" value="BZIP DOMAIN-CONTAINING PROTEIN"/>
    <property type="match status" value="1"/>
</dbReference>
<feature type="compositionally biased region" description="Low complexity" evidence="1">
    <location>
        <begin position="64"/>
        <end position="93"/>
    </location>
</feature>
<dbReference type="Proteomes" id="UP001217417">
    <property type="component" value="Unassembled WGS sequence"/>
</dbReference>
<dbReference type="Pfam" id="PF11905">
    <property type="entry name" value="DUF3425"/>
    <property type="match status" value="1"/>
</dbReference>
<reference evidence="2" key="1">
    <citation type="submission" date="2023-03" db="EMBL/GenBank/DDBJ databases">
        <title>Near-Complete genome sequence of Lipomyces tetrasporous NRRL Y-64009, an oleaginous yeast capable of growing on lignocellulosic hydrolysates.</title>
        <authorList>
            <consortium name="Lawrence Berkeley National Laboratory"/>
            <person name="Jagtap S.S."/>
            <person name="Liu J.-J."/>
            <person name="Walukiewicz H.E."/>
            <person name="Pangilinan J."/>
            <person name="Lipzen A."/>
            <person name="Ahrendt S."/>
            <person name="Koriabine M."/>
            <person name="Cobaugh K."/>
            <person name="Salamov A."/>
            <person name="Yoshinaga Y."/>
            <person name="Ng V."/>
            <person name="Daum C."/>
            <person name="Grigoriev I.V."/>
            <person name="Slininger P.J."/>
            <person name="Dien B.S."/>
            <person name="Jin Y.-S."/>
            <person name="Rao C.V."/>
        </authorList>
    </citation>
    <scope>NUCLEOTIDE SEQUENCE</scope>
    <source>
        <strain evidence="2">NRRL Y-64009</strain>
    </source>
</reference>
<keyword evidence="3" id="KW-1185">Reference proteome</keyword>
<dbReference type="EMBL" id="JARPMG010000009">
    <property type="protein sequence ID" value="KAJ8098307.1"/>
    <property type="molecule type" value="Genomic_DNA"/>
</dbReference>
<protein>
    <recommendedName>
        <fullName evidence="4">BZIP domain-containing protein</fullName>
    </recommendedName>
</protein>
<name>A0AAD7QMX7_9ASCO</name>
<evidence type="ECO:0000313" key="2">
    <source>
        <dbReference type="EMBL" id="KAJ8098307.1"/>
    </source>
</evidence>
<sequence>MVTMTIMTASDIDEMTLEERKEWMDIKDPLLRRRIQNRVAQRARRRRLAKDKEHHTAAGPTKTSSSSYSASPRSSSESSASSSSSSLASSNCSDNGSVTSETTSPSALVDVVDGPLSSFSLNPDLFPRSQVVATPQQIQAEHYQQELRRQQQVGTQQVQDEQQQTQQEQQQLSLPTSLLLPCLEVGMAMCQNITRLPLPRDLPRYQVFVLPSTSDQSAIPPSLYPTQLQGIVPHIQYVDAIPFPSLRDSLLLQVHSGGFDEIEFCSDLLNNGFRIWGSDPTQPMAWEVTEEFAKKWRWLMDDSILDIAKFWSGQRKLTTIEAAA</sequence>
<dbReference type="InterPro" id="IPR021833">
    <property type="entry name" value="DUF3425"/>
</dbReference>
<accession>A0AAD7QMX7</accession>
<organism evidence="2 3">
    <name type="scientific">Lipomyces tetrasporus</name>
    <dbReference type="NCBI Taxonomy" id="54092"/>
    <lineage>
        <taxon>Eukaryota</taxon>
        <taxon>Fungi</taxon>
        <taxon>Dikarya</taxon>
        <taxon>Ascomycota</taxon>
        <taxon>Saccharomycotina</taxon>
        <taxon>Lipomycetes</taxon>
        <taxon>Lipomycetales</taxon>
        <taxon>Lipomycetaceae</taxon>
        <taxon>Lipomyces</taxon>
    </lineage>
</organism>
<dbReference type="PANTHER" id="PTHR38116">
    <property type="entry name" value="CHROMOSOME 7, WHOLE GENOME SHOTGUN SEQUENCE"/>
    <property type="match status" value="1"/>
</dbReference>
<gene>
    <name evidence="2" type="ORF">POJ06DRAFT_148919</name>
</gene>
<comment type="caution">
    <text evidence="2">The sequence shown here is derived from an EMBL/GenBank/DDBJ whole genome shotgun (WGS) entry which is preliminary data.</text>
</comment>
<dbReference type="RefSeq" id="XP_056041757.1">
    <property type="nucleotide sequence ID" value="XM_056184636.1"/>
</dbReference>
<dbReference type="GeneID" id="80879802"/>
<feature type="region of interest" description="Disordered" evidence="1">
    <location>
        <begin position="37"/>
        <end position="102"/>
    </location>
</feature>
<evidence type="ECO:0008006" key="4">
    <source>
        <dbReference type="Google" id="ProtNLM"/>
    </source>
</evidence>
<evidence type="ECO:0000256" key="1">
    <source>
        <dbReference type="SAM" id="MobiDB-lite"/>
    </source>
</evidence>